<keyword evidence="3" id="KW-1185">Reference proteome</keyword>
<dbReference type="EMBL" id="CAJHCP010000013">
    <property type="protein sequence ID" value="CAD6553422.1"/>
    <property type="molecule type" value="Genomic_DNA"/>
</dbReference>
<evidence type="ECO:0000313" key="3">
    <source>
        <dbReference type="Proteomes" id="UP000598032"/>
    </source>
</evidence>
<gene>
    <name evidence="2" type="ORF">LMG28140_05279</name>
</gene>
<sequence length="42" mass="4623">MSQLYEPSVATTMANDVRATNMTRHCDQSTPPNSPTSQEVLL</sequence>
<reference evidence="2 3" key="1">
    <citation type="submission" date="2020-10" db="EMBL/GenBank/DDBJ databases">
        <authorList>
            <person name="Peeters C."/>
        </authorList>
    </citation>
    <scope>NUCLEOTIDE SEQUENCE [LARGE SCALE GENOMIC DNA]</scope>
    <source>
        <strain evidence="2 3">LMG 28140</strain>
    </source>
</reference>
<proteinExistence type="predicted"/>
<feature type="region of interest" description="Disordered" evidence="1">
    <location>
        <begin position="19"/>
        <end position="42"/>
    </location>
</feature>
<evidence type="ECO:0000313" key="2">
    <source>
        <dbReference type="EMBL" id="CAD6553422.1"/>
    </source>
</evidence>
<comment type="caution">
    <text evidence="2">The sequence shown here is derived from an EMBL/GenBank/DDBJ whole genome shotgun (WGS) entry which is preliminary data.</text>
</comment>
<organism evidence="2 3">
    <name type="scientific">Paraburkholderia metrosideri</name>
    <dbReference type="NCBI Taxonomy" id="580937"/>
    <lineage>
        <taxon>Bacteria</taxon>
        <taxon>Pseudomonadati</taxon>
        <taxon>Pseudomonadota</taxon>
        <taxon>Betaproteobacteria</taxon>
        <taxon>Burkholderiales</taxon>
        <taxon>Burkholderiaceae</taxon>
        <taxon>Paraburkholderia</taxon>
    </lineage>
</organism>
<evidence type="ECO:0000256" key="1">
    <source>
        <dbReference type="SAM" id="MobiDB-lite"/>
    </source>
</evidence>
<protein>
    <submittedName>
        <fullName evidence="2">Uncharacterized protein</fullName>
    </submittedName>
</protein>
<accession>A0ABN7I503</accession>
<name>A0ABN7I503_9BURK</name>
<dbReference type="Proteomes" id="UP000598032">
    <property type="component" value="Unassembled WGS sequence"/>
</dbReference>